<dbReference type="Proteomes" id="UP000569914">
    <property type="component" value="Unassembled WGS sequence"/>
</dbReference>
<keyword evidence="3" id="KW-1185">Reference proteome</keyword>
<dbReference type="Gene3D" id="1.20.120.1870">
    <property type="entry name" value="Fic/DOC protein, Fido domain"/>
    <property type="match status" value="1"/>
</dbReference>
<dbReference type="PANTHER" id="PTHR39426:SF1">
    <property type="entry name" value="HOMOLOGY TO DEATH-ON-CURING PROTEIN OF PHAGE P1"/>
    <property type="match status" value="1"/>
</dbReference>
<dbReference type="InterPro" id="IPR003812">
    <property type="entry name" value="Fido"/>
</dbReference>
<name>A0A7Y9LAU8_9ACTN</name>
<gene>
    <name evidence="2" type="ORF">BKA15_000450</name>
</gene>
<organism evidence="2 3">
    <name type="scientific">Microlunatus parietis</name>
    <dbReference type="NCBI Taxonomy" id="682979"/>
    <lineage>
        <taxon>Bacteria</taxon>
        <taxon>Bacillati</taxon>
        <taxon>Actinomycetota</taxon>
        <taxon>Actinomycetes</taxon>
        <taxon>Propionibacteriales</taxon>
        <taxon>Propionibacteriaceae</taxon>
        <taxon>Microlunatus</taxon>
    </lineage>
</organism>
<dbReference type="GO" id="GO:0016301">
    <property type="term" value="F:kinase activity"/>
    <property type="evidence" value="ECO:0007669"/>
    <property type="project" value="InterPro"/>
</dbReference>
<dbReference type="InterPro" id="IPR053737">
    <property type="entry name" value="Type_II_TA_Toxin"/>
</dbReference>
<evidence type="ECO:0000259" key="1">
    <source>
        <dbReference type="PROSITE" id="PS51459"/>
    </source>
</evidence>
<accession>A0A7Y9LAU8</accession>
<evidence type="ECO:0000313" key="2">
    <source>
        <dbReference type="EMBL" id="NYE69121.1"/>
    </source>
</evidence>
<dbReference type="PROSITE" id="PS51459">
    <property type="entry name" value="FIDO"/>
    <property type="match status" value="1"/>
</dbReference>
<evidence type="ECO:0000313" key="3">
    <source>
        <dbReference type="Proteomes" id="UP000569914"/>
    </source>
</evidence>
<feature type="domain" description="Fido" evidence="1">
    <location>
        <begin position="5"/>
        <end position="128"/>
    </location>
</feature>
<proteinExistence type="predicted"/>
<dbReference type="InterPro" id="IPR006440">
    <property type="entry name" value="Doc"/>
</dbReference>
<sequence length="129" mass="13878">MTYFLTLEDVTDLGIAMMAEEGEDFLIADPGLLESALARPRASAFGEPAYPNLPAQAAALMHSLARNDPLVDGNKRLAWAATKLFLLFNGITLRATSLQEGERFVLGVATGSLDLLDIGQRIANWSTPS</sequence>
<reference evidence="2 3" key="1">
    <citation type="submission" date="2020-07" db="EMBL/GenBank/DDBJ databases">
        <title>Sequencing the genomes of 1000 actinobacteria strains.</title>
        <authorList>
            <person name="Klenk H.-P."/>
        </authorList>
    </citation>
    <scope>NUCLEOTIDE SEQUENCE [LARGE SCALE GENOMIC DNA]</scope>
    <source>
        <strain evidence="2 3">DSM 22083</strain>
    </source>
</reference>
<dbReference type="Pfam" id="PF02661">
    <property type="entry name" value="Fic"/>
    <property type="match status" value="1"/>
</dbReference>
<dbReference type="RefSeq" id="WP_179747891.1">
    <property type="nucleotide sequence ID" value="NZ_JACCBU010000001.1"/>
</dbReference>
<dbReference type="PANTHER" id="PTHR39426">
    <property type="entry name" value="HOMOLOGY TO DEATH-ON-CURING PROTEIN OF PHAGE P1"/>
    <property type="match status" value="1"/>
</dbReference>
<dbReference type="EMBL" id="JACCBU010000001">
    <property type="protein sequence ID" value="NYE69121.1"/>
    <property type="molecule type" value="Genomic_DNA"/>
</dbReference>
<comment type="caution">
    <text evidence="2">The sequence shown here is derived from an EMBL/GenBank/DDBJ whole genome shotgun (WGS) entry which is preliminary data.</text>
</comment>
<protein>
    <submittedName>
        <fullName evidence="2">Death-on-curing protein</fullName>
    </submittedName>
</protein>
<dbReference type="AlphaFoldDB" id="A0A7Y9LAU8"/>